<dbReference type="STRING" id="230089.VY86_18680"/>
<reference evidence="2 3" key="1">
    <citation type="journal article" date="2015" name="J. Biotechnol.">
        <title>Complete genome sequence of Photorhabdus temperata subsp. thracensis 39-8(T), an entomopathogenic bacterium for the improved commercial bioinsecticide.</title>
        <authorList>
            <person name="Kwak Y."/>
            <person name="Shin J.H."/>
        </authorList>
    </citation>
    <scope>NUCLEOTIDE SEQUENCE [LARGE SCALE GENOMIC DNA]</scope>
    <source>
        <strain evidence="2 3">DSM 15199</strain>
    </source>
</reference>
<accession>A0A0F7LT81</accession>
<dbReference type="PATRIC" id="fig|230089.6.peg.4211"/>
<proteinExistence type="predicted"/>
<dbReference type="KEGG" id="ptt:VY86_18680"/>
<gene>
    <name evidence="2" type="ORF">VY86_18680</name>
</gene>
<evidence type="ECO:0000313" key="3">
    <source>
        <dbReference type="Proteomes" id="UP000034866"/>
    </source>
</evidence>
<sequence length="89" mass="11153">MNILTNTINFIMISLFLVSMFATIFIRFLWNKEDILHRNQRKIYTKWLFYTTNYICNIVFQFFWQLLSIMFLLPDNNWKEDYNISFLYR</sequence>
<keyword evidence="1" id="KW-0812">Transmembrane</keyword>
<evidence type="ECO:0000313" key="2">
    <source>
        <dbReference type="EMBL" id="AKH65066.1"/>
    </source>
</evidence>
<reference evidence="3" key="2">
    <citation type="submission" date="2015-03" db="EMBL/GenBank/DDBJ databases">
        <title>Genome sequence of Azospirillum thiophilum strain DSM 21654T.</title>
        <authorList>
            <person name="Kwak Y."/>
            <person name="Shin J.-H."/>
        </authorList>
    </citation>
    <scope>NUCLEOTIDE SEQUENCE [LARGE SCALE GENOMIC DNA]</scope>
    <source>
        <strain evidence="3">DSM 15199</strain>
    </source>
</reference>
<organism evidence="2 3">
    <name type="scientific">Photorhabdus thracensis</name>
    <dbReference type="NCBI Taxonomy" id="230089"/>
    <lineage>
        <taxon>Bacteria</taxon>
        <taxon>Pseudomonadati</taxon>
        <taxon>Pseudomonadota</taxon>
        <taxon>Gammaproteobacteria</taxon>
        <taxon>Enterobacterales</taxon>
        <taxon>Morganellaceae</taxon>
        <taxon>Photorhabdus</taxon>
    </lineage>
</organism>
<dbReference type="AlphaFoldDB" id="A0A0F7LT81"/>
<feature type="transmembrane region" description="Helical" evidence="1">
    <location>
        <begin position="47"/>
        <end position="73"/>
    </location>
</feature>
<feature type="transmembrane region" description="Helical" evidence="1">
    <location>
        <begin position="6"/>
        <end position="26"/>
    </location>
</feature>
<keyword evidence="3" id="KW-1185">Reference proteome</keyword>
<name>A0A0F7LT81_9GAMM</name>
<dbReference type="Proteomes" id="UP000034866">
    <property type="component" value="Chromosome"/>
</dbReference>
<dbReference type="EMBL" id="CP011104">
    <property type="protein sequence ID" value="AKH65066.1"/>
    <property type="molecule type" value="Genomic_DNA"/>
</dbReference>
<evidence type="ECO:0000256" key="1">
    <source>
        <dbReference type="SAM" id="Phobius"/>
    </source>
</evidence>
<keyword evidence="1" id="KW-1133">Transmembrane helix</keyword>
<protein>
    <submittedName>
        <fullName evidence="2">Uncharacterized protein</fullName>
    </submittedName>
</protein>
<keyword evidence="1" id="KW-0472">Membrane</keyword>